<dbReference type="GO" id="GO:0003700">
    <property type="term" value="F:DNA-binding transcription factor activity"/>
    <property type="evidence" value="ECO:0007669"/>
    <property type="project" value="InterPro"/>
</dbReference>
<dbReference type="PANTHER" id="PTHR30537:SF5">
    <property type="entry name" value="HTH-TYPE TRANSCRIPTIONAL ACTIVATOR TTDR-RELATED"/>
    <property type="match status" value="1"/>
</dbReference>
<dbReference type="Pfam" id="PF00126">
    <property type="entry name" value="HTH_1"/>
    <property type="match status" value="1"/>
</dbReference>
<gene>
    <name evidence="6" type="ORF">PS2015_2536</name>
</gene>
<dbReference type="InterPro" id="IPR005119">
    <property type="entry name" value="LysR_subst-bd"/>
</dbReference>
<dbReference type="Gene3D" id="1.10.10.10">
    <property type="entry name" value="Winged helix-like DNA-binding domain superfamily/Winged helix DNA-binding domain"/>
    <property type="match status" value="1"/>
</dbReference>
<dbReference type="InterPro" id="IPR036390">
    <property type="entry name" value="WH_DNA-bd_sf"/>
</dbReference>
<keyword evidence="4" id="KW-0804">Transcription</keyword>
<accession>A0A0S2KGT2</accession>
<keyword evidence="3" id="KW-0238">DNA-binding</keyword>
<dbReference type="PATRIC" id="fig|1249552.3.peg.2553"/>
<dbReference type="PANTHER" id="PTHR30537">
    <property type="entry name" value="HTH-TYPE TRANSCRIPTIONAL REGULATOR"/>
    <property type="match status" value="1"/>
</dbReference>
<evidence type="ECO:0000256" key="1">
    <source>
        <dbReference type="ARBA" id="ARBA00009437"/>
    </source>
</evidence>
<keyword evidence="2" id="KW-0805">Transcription regulation</keyword>
<dbReference type="FunFam" id="1.10.10.10:FF:000001">
    <property type="entry name" value="LysR family transcriptional regulator"/>
    <property type="match status" value="1"/>
</dbReference>
<keyword evidence="7" id="KW-1185">Reference proteome</keyword>
<evidence type="ECO:0000313" key="7">
    <source>
        <dbReference type="Proteomes" id="UP000065641"/>
    </source>
</evidence>
<evidence type="ECO:0000313" key="6">
    <source>
        <dbReference type="EMBL" id="ALO47170.1"/>
    </source>
</evidence>
<evidence type="ECO:0000256" key="4">
    <source>
        <dbReference type="ARBA" id="ARBA00023163"/>
    </source>
</evidence>
<dbReference type="InterPro" id="IPR058163">
    <property type="entry name" value="LysR-type_TF_proteobact-type"/>
</dbReference>
<dbReference type="InterPro" id="IPR000847">
    <property type="entry name" value="LysR_HTH_N"/>
</dbReference>
<dbReference type="RefSeq" id="WP_058022588.1">
    <property type="nucleotide sequence ID" value="NZ_CP013189.1"/>
</dbReference>
<organism evidence="6 7">
    <name type="scientific">Pseudohongiella spirulinae</name>
    <dbReference type="NCBI Taxonomy" id="1249552"/>
    <lineage>
        <taxon>Bacteria</taxon>
        <taxon>Pseudomonadati</taxon>
        <taxon>Pseudomonadota</taxon>
        <taxon>Gammaproteobacteria</taxon>
        <taxon>Pseudomonadales</taxon>
        <taxon>Pseudohongiellaceae</taxon>
        <taxon>Pseudohongiella</taxon>
    </lineage>
</organism>
<dbReference type="OrthoDB" id="9786526at2"/>
<dbReference type="FunFam" id="3.40.190.290:FF:000001">
    <property type="entry name" value="Transcriptional regulator, LysR family"/>
    <property type="match status" value="1"/>
</dbReference>
<dbReference type="SUPFAM" id="SSF53850">
    <property type="entry name" value="Periplasmic binding protein-like II"/>
    <property type="match status" value="1"/>
</dbReference>
<dbReference type="PROSITE" id="PS50931">
    <property type="entry name" value="HTH_LYSR"/>
    <property type="match status" value="1"/>
</dbReference>
<evidence type="ECO:0000256" key="2">
    <source>
        <dbReference type="ARBA" id="ARBA00023015"/>
    </source>
</evidence>
<reference evidence="6 7" key="1">
    <citation type="submission" date="2015-11" db="EMBL/GenBank/DDBJ databases">
        <authorList>
            <person name="Zhang Y."/>
            <person name="Guo Z."/>
        </authorList>
    </citation>
    <scope>NUCLEOTIDE SEQUENCE [LARGE SCALE GENOMIC DNA]</scope>
    <source>
        <strain evidence="6 7">KCTC 32221</strain>
    </source>
</reference>
<dbReference type="EMBL" id="CP013189">
    <property type="protein sequence ID" value="ALO47170.1"/>
    <property type="molecule type" value="Genomic_DNA"/>
</dbReference>
<dbReference type="Proteomes" id="UP000065641">
    <property type="component" value="Chromosome"/>
</dbReference>
<dbReference type="CDD" id="cd08422">
    <property type="entry name" value="PBP2_CrgA_like"/>
    <property type="match status" value="1"/>
</dbReference>
<dbReference type="Pfam" id="PF03466">
    <property type="entry name" value="LysR_substrate"/>
    <property type="match status" value="1"/>
</dbReference>
<feature type="domain" description="HTH lysR-type" evidence="5">
    <location>
        <begin position="1"/>
        <end position="59"/>
    </location>
</feature>
<dbReference type="AlphaFoldDB" id="A0A0S2KGT2"/>
<dbReference type="InterPro" id="IPR036388">
    <property type="entry name" value="WH-like_DNA-bd_sf"/>
</dbReference>
<dbReference type="GO" id="GO:0006351">
    <property type="term" value="P:DNA-templated transcription"/>
    <property type="evidence" value="ECO:0007669"/>
    <property type="project" value="TreeGrafter"/>
</dbReference>
<sequence>MDKFQAMQTFCTVVDEDSFVNAAELLLTSKAAVSRHVSQLEEKLGVRLLQRTTRQLSLTEEGRLFYDRSRDLLASLKEAEDELSQHTAVARGRLRINAPVSFGLSHLAPLWGEFIARHPQIELDITLSDRLVDLVEEAYDLAIRIAQLPNSTLISRRLTTTKVTLCAAPAYLKQRGTPMHPCELARHDTIAYSYWSGGDDWYFEGPEGRVTVRTRPRARSNSGETCVALALAGHGIALQPDFLINQYLASGQLVALLPAYPSLELGVYAIYPSRKFPTPRLRAMVDFLIFKLG</sequence>
<protein>
    <submittedName>
        <fullName evidence="6">Transcriptional regulator, LysR family</fullName>
    </submittedName>
</protein>
<dbReference type="GO" id="GO:0043565">
    <property type="term" value="F:sequence-specific DNA binding"/>
    <property type="evidence" value="ECO:0007669"/>
    <property type="project" value="TreeGrafter"/>
</dbReference>
<dbReference type="STRING" id="1249552.PS2015_2536"/>
<dbReference type="Gene3D" id="3.40.190.290">
    <property type="match status" value="1"/>
</dbReference>
<evidence type="ECO:0000256" key="3">
    <source>
        <dbReference type="ARBA" id="ARBA00023125"/>
    </source>
</evidence>
<name>A0A0S2KGT2_9GAMM</name>
<proteinExistence type="inferred from homology"/>
<evidence type="ECO:0000259" key="5">
    <source>
        <dbReference type="PROSITE" id="PS50931"/>
    </source>
</evidence>
<dbReference type="KEGG" id="pspi:PS2015_2536"/>
<comment type="similarity">
    <text evidence="1">Belongs to the LysR transcriptional regulatory family.</text>
</comment>
<dbReference type="SUPFAM" id="SSF46785">
    <property type="entry name" value="Winged helix' DNA-binding domain"/>
    <property type="match status" value="1"/>
</dbReference>